<dbReference type="EMBL" id="GBRH01277035">
    <property type="protein sequence ID" value="JAD20860.1"/>
    <property type="molecule type" value="Transcribed_RNA"/>
</dbReference>
<accession>A0A0A8Y6Z2</accession>
<reference evidence="1" key="1">
    <citation type="submission" date="2014-09" db="EMBL/GenBank/DDBJ databases">
        <authorList>
            <person name="Magalhaes I.L.F."/>
            <person name="Oliveira U."/>
            <person name="Santos F.R."/>
            <person name="Vidigal T.H.D.A."/>
            <person name="Brescovit A.D."/>
            <person name="Santos A.J."/>
        </authorList>
    </citation>
    <scope>NUCLEOTIDE SEQUENCE</scope>
    <source>
        <tissue evidence="1">Shoot tissue taken approximately 20 cm above the soil surface</tissue>
    </source>
</reference>
<reference evidence="1" key="2">
    <citation type="journal article" date="2015" name="Data Brief">
        <title>Shoot transcriptome of the giant reed, Arundo donax.</title>
        <authorList>
            <person name="Barrero R.A."/>
            <person name="Guerrero F.D."/>
            <person name="Moolhuijzen P."/>
            <person name="Goolsby J.A."/>
            <person name="Tidwell J."/>
            <person name="Bellgard S.E."/>
            <person name="Bellgard M.I."/>
        </authorList>
    </citation>
    <scope>NUCLEOTIDE SEQUENCE</scope>
    <source>
        <tissue evidence="1">Shoot tissue taken approximately 20 cm above the soil surface</tissue>
    </source>
</reference>
<protein>
    <submittedName>
        <fullName evidence="1">Uncharacterized protein</fullName>
    </submittedName>
</protein>
<name>A0A0A8Y6Z2_ARUDO</name>
<organism evidence="1">
    <name type="scientific">Arundo donax</name>
    <name type="common">Giant reed</name>
    <name type="synonym">Donax arundinaceus</name>
    <dbReference type="NCBI Taxonomy" id="35708"/>
    <lineage>
        <taxon>Eukaryota</taxon>
        <taxon>Viridiplantae</taxon>
        <taxon>Streptophyta</taxon>
        <taxon>Embryophyta</taxon>
        <taxon>Tracheophyta</taxon>
        <taxon>Spermatophyta</taxon>
        <taxon>Magnoliopsida</taxon>
        <taxon>Liliopsida</taxon>
        <taxon>Poales</taxon>
        <taxon>Poaceae</taxon>
        <taxon>PACMAD clade</taxon>
        <taxon>Arundinoideae</taxon>
        <taxon>Arundineae</taxon>
        <taxon>Arundo</taxon>
    </lineage>
</organism>
<sequence>MTPEAGGATLGSGIARPRWSGVVQHGATWRCGPQEWDREAAAEMDGEAAAELDGEAMVKRGSTTRSCMMVNIPPSHDDGSFCVSWIAHNCCYHELPR</sequence>
<evidence type="ECO:0000313" key="1">
    <source>
        <dbReference type="EMBL" id="JAD20860.1"/>
    </source>
</evidence>
<dbReference type="AlphaFoldDB" id="A0A0A8Y6Z2"/>
<proteinExistence type="predicted"/>